<dbReference type="PANTHER" id="PTHR10380:SF2">
    <property type="entry name" value="AGAP003037-PA"/>
    <property type="match status" value="1"/>
</dbReference>
<dbReference type="AlphaFoldDB" id="A0A8S9XSR5"/>
<feature type="compositionally biased region" description="Polar residues" evidence="2">
    <location>
        <begin position="310"/>
        <end position="324"/>
    </location>
</feature>
<dbReference type="Proteomes" id="UP000466442">
    <property type="component" value="Unassembled WGS sequence"/>
</dbReference>
<name>A0A8S9XSR5_APOLU</name>
<dbReference type="PROSITE" id="PS51155">
    <property type="entry name" value="CHIT_BIND_RR_2"/>
    <property type="match status" value="1"/>
</dbReference>
<keyword evidence="4" id="KW-1185">Reference proteome</keyword>
<sequence>MYHPGIQRVHLLCDYHVQPLCDKNIKDLKQHRKVNVIDASVDKKSGDRTCHGAAISTSPLALLRAVCFYQCIMKLCLALLTVGTCVSVALAQYDGPVPPRPAIPGAVPAGATRAVRRRPVSRVLDEPPQRRQAGRGSPRRLPPPPLLEQSLQARPISRPLYQESPISVVRAPVLTQPQQISPRPVIEDEEDESEEEFSTFPAPSPTPQAIPPPPPTIPPPQPPPQLFSNLENFPVPTRQQYRPQPEFQPEEEPQQQYFRPSRPQPTRQQQQETVTRQEPARPKPYAQQQYNRQQQVARPAQKEVAHTKASESASSRQRKPTSQVLRKYRDDNPDGSITWGYENDDGSFKEETIGTDCVTKGKYGYVDPDGVRREFTYSSGIPCDKNREDSETQASEGYIDYTNNKYVFPNGESIDINSMVRNRARKPVYRN</sequence>
<reference evidence="3" key="1">
    <citation type="journal article" date="2021" name="Mol. Ecol. Resour.">
        <title>Apolygus lucorum genome provides insights into omnivorousness and mesophyll feeding.</title>
        <authorList>
            <person name="Liu Y."/>
            <person name="Liu H."/>
            <person name="Wang H."/>
            <person name="Huang T."/>
            <person name="Liu B."/>
            <person name="Yang B."/>
            <person name="Yin L."/>
            <person name="Li B."/>
            <person name="Zhang Y."/>
            <person name="Zhang S."/>
            <person name="Jiang F."/>
            <person name="Zhang X."/>
            <person name="Ren Y."/>
            <person name="Wang B."/>
            <person name="Wang S."/>
            <person name="Lu Y."/>
            <person name="Wu K."/>
            <person name="Fan W."/>
            <person name="Wang G."/>
        </authorList>
    </citation>
    <scope>NUCLEOTIDE SEQUENCE</scope>
    <source>
        <strain evidence="3">12Hb</strain>
    </source>
</reference>
<organism evidence="3 4">
    <name type="scientific">Apolygus lucorum</name>
    <name type="common">Small green plant bug</name>
    <name type="synonym">Lygocoris lucorum</name>
    <dbReference type="NCBI Taxonomy" id="248454"/>
    <lineage>
        <taxon>Eukaryota</taxon>
        <taxon>Metazoa</taxon>
        <taxon>Ecdysozoa</taxon>
        <taxon>Arthropoda</taxon>
        <taxon>Hexapoda</taxon>
        <taxon>Insecta</taxon>
        <taxon>Pterygota</taxon>
        <taxon>Neoptera</taxon>
        <taxon>Paraneoptera</taxon>
        <taxon>Hemiptera</taxon>
        <taxon>Heteroptera</taxon>
        <taxon>Panheteroptera</taxon>
        <taxon>Cimicomorpha</taxon>
        <taxon>Miridae</taxon>
        <taxon>Mirini</taxon>
        <taxon>Apolygus</taxon>
    </lineage>
</organism>
<evidence type="ECO:0000313" key="4">
    <source>
        <dbReference type="Proteomes" id="UP000466442"/>
    </source>
</evidence>
<feature type="region of interest" description="Disordered" evidence="2">
    <location>
        <begin position="99"/>
        <end position="147"/>
    </location>
</feature>
<dbReference type="InterPro" id="IPR050468">
    <property type="entry name" value="Cuticle_Struct_Prot"/>
</dbReference>
<feature type="compositionally biased region" description="Acidic residues" evidence="2">
    <location>
        <begin position="187"/>
        <end position="197"/>
    </location>
</feature>
<dbReference type="GO" id="GO:0062129">
    <property type="term" value="C:chitin-based extracellular matrix"/>
    <property type="evidence" value="ECO:0007669"/>
    <property type="project" value="TreeGrafter"/>
</dbReference>
<feature type="compositionally biased region" description="Basic and acidic residues" evidence="2">
    <location>
        <begin position="300"/>
        <end position="309"/>
    </location>
</feature>
<dbReference type="GO" id="GO:0008010">
    <property type="term" value="F:structural constituent of chitin-based larval cuticle"/>
    <property type="evidence" value="ECO:0007669"/>
    <property type="project" value="TreeGrafter"/>
</dbReference>
<evidence type="ECO:0000256" key="1">
    <source>
        <dbReference type="PROSITE-ProRule" id="PRU00497"/>
    </source>
</evidence>
<gene>
    <name evidence="3" type="ORF">GE061_012122</name>
</gene>
<dbReference type="OrthoDB" id="7222477at2759"/>
<accession>A0A8S9XSR5</accession>
<keyword evidence="1" id="KW-0193">Cuticle</keyword>
<feature type="compositionally biased region" description="Low complexity" evidence="2">
    <location>
        <begin position="254"/>
        <end position="277"/>
    </location>
</feature>
<evidence type="ECO:0000256" key="2">
    <source>
        <dbReference type="SAM" id="MobiDB-lite"/>
    </source>
</evidence>
<dbReference type="PANTHER" id="PTHR10380">
    <property type="entry name" value="CUTICLE PROTEIN"/>
    <property type="match status" value="1"/>
</dbReference>
<dbReference type="EMBL" id="WIXP02000004">
    <property type="protein sequence ID" value="KAF6211609.1"/>
    <property type="molecule type" value="Genomic_DNA"/>
</dbReference>
<feature type="compositionally biased region" description="Pro residues" evidence="2">
    <location>
        <begin position="202"/>
        <end position="225"/>
    </location>
</feature>
<protein>
    <submittedName>
        <fullName evidence="3">Uncharacterized protein</fullName>
    </submittedName>
</protein>
<dbReference type="InterPro" id="IPR000618">
    <property type="entry name" value="Insect_cuticle"/>
</dbReference>
<dbReference type="Pfam" id="PF00379">
    <property type="entry name" value="Chitin_bind_4"/>
    <property type="match status" value="1"/>
</dbReference>
<proteinExistence type="predicted"/>
<evidence type="ECO:0000313" key="3">
    <source>
        <dbReference type="EMBL" id="KAF6211609.1"/>
    </source>
</evidence>
<feature type="region of interest" description="Disordered" evidence="2">
    <location>
        <begin position="172"/>
        <end position="351"/>
    </location>
</feature>
<comment type="caution">
    <text evidence="3">The sequence shown here is derived from an EMBL/GenBank/DDBJ whole genome shotgun (WGS) entry which is preliminary data.</text>
</comment>